<evidence type="ECO:0000259" key="2">
    <source>
        <dbReference type="Pfam" id="PF00975"/>
    </source>
</evidence>
<accession>A0A9P1GG53</accession>
<dbReference type="Gene3D" id="3.40.50.12780">
    <property type="entry name" value="N-terminal domain of ligase-like"/>
    <property type="match status" value="1"/>
</dbReference>
<dbReference type="InterPro" id="IPR000873">
    <property type="entry name" value="AMP-dep_synth/lig_dom"/>
</dbReference>
<dbReference type="EMBL" id="CAMXCT020005592">
    <property type="protein sequence ID" value="CAL1166181.1"/>
    <property type="molecule type" value="Genomic_DNA"/>
</dbReference>
<dbReference type="InterPro" id="IPR001031">
    <property type="entry name" value="Thioesterase"/>
</dbReference>
<dbReference type="OrthoDB" id="446351at2759"/>
<dbReference type="InterPro" id="IPR042099">
    <property type="entry name" value="ANL_N_sf"/>
</dbReference>
<dbReference type="PANTHER" id="PTHR45527">
    <property type="entry name" value="NONRIBOSOMAL PEPTIDE SYNTHETASE"/>
    <property type="match status" value="1"/>
</dbReference>
<dbReference type="GO" id="GO:0005737">
    <property type="term" value="C:cytoplasm"/>
    <property type="evidence" value="ECO:0007669"/>
    <property type="project" value="TreeGrafter"/>
</dbReference>
<organism evidence="3">
    <name type="scientific">Cladocopium goreaui</name>
    <dbReference type="NCBI Taxonomy" id="2562237"/>
    <lineage>
        <taxon>Eukaryota</taxon>
        <taxon>Sar</taxon>
        <taxon>Alveolata</taxon>
        <taxon>Dinophyceae</taxon>
        <taxon>Suessiales</taxon>
        <taxon>Symbiodiniaceae</taxon>
        <taxon>Cladocopium</taxon>
    </lineage>
</organism>
<dbReference type="PANTHER" id="PTHR45527:SF1">
    <property type="entry name" value="FATTY ACID SYNTHASE"/>
    <property type="match status" value="1"/>
</dbReference>
<gene>
    <name evidence="3" type="ORF">C1SCF055_LOCUS37833</name>
</gene>
<dbReference type="EMBL" id="CAMXCT030005592">
    <property type="protein sequence ID" value="CAL4800118.1"/>
    <property type="molecule type" value="Genomic_DNA"/>
</dbReference>
<dbReference type="EMBL" id="CAMXCT010005592">
    <property type="protein sequence ID" value="CAI4012806.1"/>
    <property type="molecule type" value="Genomic_DNA"/>
</dbReference>
<evidence type="ECO:0000313" key="3">
    <source>
        <dbReference type="EMBL" id="CAI4012806.1"/>
    </source>
</evidence>
<evidence type="ECO:0000313" key="4">
    <source>
        <dbReference type="EMBL" id="CAL1166181.1"/>
    </source>
</evidence>
<reference evidence="4" key="2">
    <citation type="submission" date="2024-04" db="EMBL/GenBank/DDBJ databases">
        <authorList>
            <person name="Chen Y."/>
            <person name="Shah S."/>
            <person name="Dougan E. K."/>
            <person name="Thang M."/>
            <person name="Chan C."/>
        </authorList>
    </citation>
    <scope>NUCLEOTIDE SEQUENCE [LARGE SCALE GENOMIC DNA]</scope>
</reference>
<dbReference type="Gene3D" id="3.40.50.1820">
    <property type="entry name" value="alpha/beta hydrolase"/>
    <property type="match status" value="1"/>
</dbReference>
<dbReference type="InterPro" id="IPR045851">
    <property type="entry name" value="AMP-bd_C_sf"/>
</dbReference>
<dbReference type="GO" id="GO:0044550">
    <property type="term" value="P:secondary metabolite biosynthetic process"/>
    <property type="evidence" value="ECO:0007669"/>
    <property type="project" value="TreeGrafter"/>
</dbReference>
<dbReference type="SUPFAM" id="SSF56801">
    <property type="entry name" value="Acetyl-CoA synthetase-like"/>
    <property type="match status" value="1"/>
</dbReference>
<dbReference type="Pfam" id="PF00975">
    <property type="entry name" value="Thioesterase"/>
    <property type="match status" value="1"/>
</dbReference>
<dbReference type="GO" id="GO:0031177">
    <property type="term" value="F:phosphopantetheine binding"/>
    <property type="evidence" value="ECO:0007669"/>
    <property type="project" value="TreeGrafter"/>
</dbReference>
<evidence type="ECO:0000259" key="1">
    <source>
        <dbReference type="Pfam" id="PF00501"/>
    </source>
</evidence>
<feature type="domain" description="Thioesterase" evidence="2">
    <location>
        <begin position="683"/>
        <end position="795"/>
    </location>
</feature>
<dbReference type="Proteomes" id="UP001152797">
    <property type="component" value="Unassembled WGS sequence"/>
</dbReference>
<dbReference type="Pfam" id="PF00501">
    <property type="entry name" value="AMP-binding"/>
    <property type="match status" value="1"/>
</dbReference>
<dbReference type="AlphaFoldDB" id="A0A9P1GG53"/>
<proteinExistence type="predicted"/>
<reference evidence="3" key="1">
    <citation type="submission" date="2022-10" db="EMBL/GenBank/DDBJ databases">
        <authorList>
            <person name="Chen Y."/>
            <person name="Dougan E. K."/>
            <person name="Chan C."/>
            <person name="Rhodes N."/>
            <person name="Thang M."/>
        </authorList>
    </citation>
    <scope>NUCLEOTIDE SEQUENCE</scope>
</reference>
<sequence length="818" mass="88160">MAQRLVAEGAQIPVAHLAAAPWDQRDAIHNWSLSQSPPLPESRVEDLFIQQARRSPSQSAVMLGEERLSYGQLLEASRSFAEVLMSHRTADPLVVAILSDRCLELPMALLSVLMAGGSFVPLSPEFPKERLQWMVTEARAQLVAATEALSDLGSLGLPLQVIPSIGKMDSSGTQRMLKSTKPNLVAYVIFTSGSTGKPKGVALSHRALLSHLMPYIRVLRLGSQDRVLLTSSFTFDMAYSQIFGALLSGACLVLTTENPMIDPLELLEILQKETISFTTLVPSVLSSMVHLKKMPFSLPALRHLGCGGEALKTATADFLRSCTSAVRTPLFLHNRYGPTECAINALLFGPTGVTGAMPNPEMDFWQEDVPIGWPSGHRHIAIDCTRMDGHGELILAGLGLALGYVSRSQKSSCDGSDGSASFQANLRGAGRQYRTGDLACRIFRKRPGPQAMPSGQEHANGCVRFIGRRDSQVKLQGQRIELSEIEETICKLPEVDACVVVHVTGNHSGSLVAFISSASDVRETVRSQCEKFLPRAMIPQIQLLKMTSWPRTSSAKIDRAALVDMVSPLSPSGSEDPSASAVGILLEVLLQIFGSAVSPSSLLSPLGLSSLLALRISALCAQRGLRISVRALLAPEATAETVVRQQGQLDGLQEALDVLLGSPHLVLRDIGGAGGNACAWEVLICPGDGGVGIEGYRPLASRLSKVCHVLVADGLLSIETQSLKAMAEEILKHWPRRKPRVLLGHSWGAALALQLASLEPAEAVWLLDPSKHHFVGQPEAQSKEASTAELLELLARLCRDGKGQQLKVATKLLWFNDE</sequence>
<evidence type="ECO:0000313" key="5">
    <source>
        <dbReference type="EMBL" id="CAL4800118.1"/>
    </source>
</evidence>
<dbReference type="InterPro" id="IPR029058">
    <property type="entry name" value="AB_hydrolase_fold"/>
</dbReference>
<protein>
    <submittedName>
        <fullName evidence="5">Bacitracin synthase 1 (BA1)</fullName>
    </submittedName>
</protein>
<dbReference type="InterPro" id="IPR020845">
    <property type="entry name" value="AMP-binding_CS"/>
</dbReference>
<evidence type="ECO:0000313" key="6">
    <source>
        <dbReference type="Proteomes" id="UP001152797"/>
    </source>
</evidence>
<keyword evidence="6" id="KW-1185">Reference proteome</keyword>
<dbReference type="PROSITE" id="PS00455">
    <property type="entry name" value="AMP_BINDING"/>
    <property type="match status" value="1"/>
</dbReference>
<feature type="domain" description="AMP-dependent synthetase/ligase" evidence="1">
    <location>
        <begin position="50"/>
        <end position="404"/>
    </location>
</feature>
<dbReference type="SUPFAM" id="SSF53474">
    <property type="entry name" value="alpha/beta-Hydrolases"/>
    <property type="match status" value="1"/>
</dbReference>
<dbReference type="GO" id="GO:0043041">
    <property type="term" value="P:amino acid activation for nonribosomal peptide biosynthetic process"/>
    <property type="evidence" value="ECO:0007669"/>
    <property type="project" value="TreeGrafter"/>
</dbReference>
<dbReference type="Gene3D" id="3.30.300.30">
    <property type="match status" value="1"/>
</dbReference>
<name>A0A9P1GG53_9DINO</name>
<comment type="caution">
    <text evidence="3">The sequence shown here is derived from an EMBL/GenBank/DDBJ whole genome shotgun (WGS) entry which is preliminary data.</text>
</comment>